<feature type="region of interest" description="Disordered" evidence="1">
    <location>
        <begin position="1"/>
        <end position="66"/>
    </location>
</feature>
<name>A0A9Q5NDX6_SANBA</name>
<dbReference type="Proteomes" id="UP000757232">
    <property type="component" value="Unassembled WGS sequence"/>
</dbReference>
<accession>A0A9Q5NDX6</accession>
<gene>
    <name evidence="2" type="ORF">A7U60_g2448</name>
</gene>
<sequence length="66" mass="7318">MSKQSKSYPPRPEPSGSKRSQSNRDPHLPPGSTINSIPPDSRPLVERKVKQPPKPIPPRPTGWGQK</sequence>
<protein>
    <submittedName>
        <fullName evidence="2">Uncharacterized protein</fullName>
    </submittedName>
</protein>
<comment type="caution">
    <text evidence="2">The sequence shown here is derived from an EMBL/GenBank/DDBJ whole genome shotgun (WGS) entry which is preliminary data.</text>
</comment>
<evidence type="ECO:0000313" key="2">
    <source>
        <dbReference type="EMBL" id="OCB90349.1"/>
    </source>
</evidence>
<organism evidence="2 3">
    <name type="scientific">Sanghuangporus baumii</name>
    <name type="common">Phellinus baumii</name>
    <dbReference type="NCBI Taxonomy" id="108892"/>
    <lineage>
        <taxon>Eukaryota</taxon>
        <taxon>Fungi</taxon>
        <taxon>Dikarya</taxon>
        <taxon>Basidiomycota</taxon>
        <taxon>Agaricomycotina</taxon>
        <taxon>Agaricomycetes</taxon>
        <taxon>Hymenochaetales</taxon>
        <taxon>Hymenochaetaceae</taxon>
        <taxon>Sanghuangporus</taxon>
    </lineage>
</organism>
<evidence type="ECO:0000313" key="3">
    <source>
        <dbReference type="Proteomes" id="UP000757232"/>
    </source>
</evidence>
<evidence type="ECO:0000256" key="1">
    <source>
        <dbReference type="SAM" id="MobiDB-lite"/>
    </source>
</evidence>
<keyword evidence="3" id="KW-1185">Reference proteome</keyword>
<reference evidence="2" key="1">
    <citation type="submission" date="2016-06" db="EMBL/GenBank/DDBJ databases">
        <title>Draft Genome sequence of the fungus Inonotus baumii.</title>
        <authorList>
            <person name="Zhu H."/>
            <person name="Lin W."/>
        </authorList>
    </citation>
    <scope>NUCLEOTIDE SEQUENCE</scope>
    <source>
        <strain evidence="2">821</strain>
    </source>
</reference>
<dbReference type="EMBL" id="LNZH02000135">
    <property type="protein sequence ID" value="OCB90349.1"/>
    <property type="molecule type" value="Genomic_DNA"/>
</dbReference>
<dbReference type="AlphaFoldDB" id="A0A9Q5NDX6"/>
<proteinExistence type="predicted"/>